<dbReference type="GO" id="GO:0005634">
    <property type="term" value="C:nucleus"/>
    <property type="evidence" value="ECO:0007669"/>
    <property type="project" value="TreeGrafter"/>
</dbReference>
<sequence>MTSTALSALRGTAQSSAAANTAPVHEYRCLYTHDLRRKQKRWQDGFLKFHTFNKRVMVYDQPRNYIGDTHWKGTGETLDDGDELTLENGVIVQVAEPVSTTQTDLTPLFEKRPKDAPERPGHGNLRLPQGRLPTPGVRTTGLTANVAPRHKPLSQLLGTPKGPHGRAVLPTRSSFEERQANLQKEDDWAASERATKRRRVAEAEQTWNSARETRTPVPKSRETPVFRRGRVAHTTPLARKGPLSVAGDLIDLVSDAEDAEPQSDVTVPNTPPGFTKPLVRSRKKRIAASPQVPELAQPFSSPPVSNTNIMVRVQEETELLEKALDDMDGLDAEDEGPPKQSKKLRLATGSRPKMLLCQDAAPGKRIEKNTQIARPERRFGEITGHEPRKGRFVREPDQYDARRTKRPSEIRKVQNGLTQSSPPDHSELSDGPLALPDSNYAKHQHRQTALAPKADTNTAPFRKSLAKDNRQDLADKVLAPKPTSKANRPNLQIRPTAPQDEQISPRHFRRIRSENDKPLGQQSAIYKSFDGLPAENEPKNMARGKTTERPLQRSTSLNVSALRRPEREDTPPSPIVDTDVGPWSTEAMDLFDWRPPGYVYHGQGKGFGPAEAGAAGEVASS</sequence>
<accession>A0A8H4J737</accession>
<comment type="caution">
    <text evidence="3">The sequence shown here is derived from an EMBL/GenBank/DDBJ whole genome shotgun (WGS) entry which is preliminary data.</text>
</comment>
<dbReference type="Proteomes" id="UP000572817">
    <property type="component" value="Unassembled WGS sequence"/>
</dbReference>
<name>A0A8H4J737_9PEZI</name>
<keyword evidence="4" id="KW-1185">Reference proteome</keyword>
<dbReference type="EMBL" id="WWBZ02000001">
    <property type="protein sequence ID" value="KAF4312967.1"/>
    <property type="molecule type" value="Genomic_DNA"/>
</dbReference>
<gene>
    <name evidence="3" type="ORF">GTA08_BOTSDO00665</name>
</gene>
<organism evidence="3 4">
    <name type="scientific">Botryosphaeria dothidea</name>
    <dbReference type="NCBI Taxonomy" id="55169"/>
    <lineage>
        <taxon>Eukaryota</taxon>
        <taxon>Fungi</taxon>
        <taxon>Dikarya</taxon>
        <taxon>Ascomycota</taxon>
        <taxon>Pezizomycotina</taxon>
        <taxon>Dothideomycetes</taxon>
        <taxon>Dothideomycetes incertae sedis</taxon>
        <taxon>Botryosphaeriales</taxon>
        <taxon>Botryosphaeriaceae</taxon>
        <taxon>Botryosphaeria</taxon>
    </lineage>
</organism>
<feature type="region of interest" description="Disordered" evidence="1">
    <location>
        <begin position="328"/>
        <end position="349"/>
    </location>
</feature>
<feature type="compositionally biased region" description="Basic and acidic residues" evidence="1">
    <location>
        <begin position="211"/>
        <end position="221"/>
    </location>
</feature>
<feature type="compositionally biased region" description="Basic and acidic residues" evidence="1">
    <location>
        <begin position="177"/>
        <end position="187"/>
    </location>
</feature>
<reference evidence="3" key="1">
    <citation type="submission" date="2020-04" db="EMBL/GenBank/DDBJ databases">
        <title>Genome Assembly and Annotation of Botryosphaeria dothidea sdau 11-99, a Latent Pathogen of Apple Fruit Ring Rot in China.</title>
        <authorList>
            <person name="Yu C."/>
            <person name="Diao Y."/>
            <person name="Lu Q."/>
            <person name="Zhao J."/>
            <person name="Cui S."/>
            <person name="Peng C."/>
            <person name="He B."/>
            <person name="Liu H."/>
        </authorList>
    </citation>
    <scope>NUCLEOTIDE SEQUENCE [LARGE SCALE GENOMIC DNA]</scope>
    <source>
        <strain evidence="3">Sdau11-99</strain>
    </source>
</reference>
<dbReference type="PANTHER" id="PTHR28535:SF1">
    <property type="entry name" value="PROTEIN ZGRF1"/>
    <property type="match status" value="1"/>
</dbReference>
<protein>
    <recommendedName>
        <fullName evidence="2">5'-3' DNA helicase ZGRF1-like N-terminal domain-containing protein</fullName>
    </recommendedName>
</protein>
<dbReference type="GO" id="GO:0035861">
    <property type="term" value="C:site of double-strand break"/>
    <property type="evidence" value="ECO:0007669"/>
    <property type="project" value="TreeGrafter"/>
</dbReference>
<feature type="compositionally biased region" description="Basic and acidic residues" evidence="1">
    <location>
        <begin position="465"/>
        <end position="475"/>
    </location>
</feature>
<evidence type="ECO:0000256" key="1">
    <source>
        <dbReference type="SAM" id="MobiDB-lite"/>
    </source>
</evidence>
<feature type="region of interest" description="Disordered" evidence="1">
    <location>
        <begin position="363"/>
        <end position="581"/>
    </location>
</feature>
<evidence type="ECO:0000259" key="2">
    <source>
        <dbReference type="Pfam" id="PF10382"/>
    </source>
</evidence>
<dbReference type="InterPro" id="IPR052800">
    <property type="entry name" value="DNA_Repair_Helicase_ZGRF1"/>
</dbReference>
<dbReference type="Pfam" id="PF10382">
    <property type="entry name" value="ZGRF1-like_N"/>
    <property type="match status" value="1"/>
</dbReference>
<evidence type="ECO:0000313" key="3">
    <source>
        <dbReference type="EMBL" id="KAF4312967.1"/>
    </source>
</evidence>
<dbReference type="OrthoDB" id="6513042at2759"/>
<feature type="compositionally biased region" description="Basic and acidic residues" evidence="1">
    <location>
        <begin position="363"/>
        <end position="412"/>
    </location>
</feature>
<feature type="compositionally biased region" description="Basic and acidic residues" evidence="1">
    <location>
        <begin position="536"/>
        <end position="551"/>
    </location>
</feature>
<proteinExistence type="predicted"/>
<dbReference type="PANTHER" id="PTHR28535">
    <property type="entry name" value="ZINC FINGER GRF-TYPE CONTAINING 1"/>
    <property type="match status" value="1"/>
</dbReference>
<dbReference type="AlphaFoldDB" id="A0A8H4J737"/>
<feature type="domain" description="5'-3' DNA helicase ZGRF1-like N-terminal" evidence="2">
    <location>
        <begin position="24"/>
        <end position="105"/>
    </location>
</feature>
<dbReference type="GO" id="GO:0006302">
    <property type="term" value="P:double-strand break repair"/>
    <property type="evidence" value="ECO:0007669"/>
    <property type="project" value="TreeGrafter"/>
</dbReference>
<evidence type="ECO:0000313" key="4">
    <source>
        <dbReference type="Proteomes" id="UP000572817"/>
    </source>
</evidence>
<dbReference type="InterPro" id="IPR018838">
    <property type="entry name" value="ZGRF1-like_N"/>
</dbReference>
<feature type="region of interest" description="Disordered" evidence="1">
    <location>
        <begin position="110"/>
        <end position="136"/>
    </location>
</feature>
<feature type="compositionally biased region" description="Basic and acidic residues" evidence="1">
    <location>
        <begin position="110"/>
        <end position="121"/>
    </location>
</feature>
<feature type="region of interest" description="Disordered" evidence="1">
    <location>
        <begin position="177"/>
        <end position="221"/>
    </location>
</feature>